<keyword evidence="1" id="KW-0732">Signal</keyword>
<feature type="signal peptide" evidence="1">
    <location>
        <begin position="1"/>
        <end position="19"/>
    </location>
</feature>
<reference evidence="2 3" key="1">
    <citation type="submission" date="2019-09" db="EMBL/GenBank/DDBJ databases">
        <title>Genomes of family Cryomorphaceae.</title>
        <authorList>
            <person name="Bowman J.P."/>
        </authorList>
    </citation>
    <scope>NUCLEOTIDE SEQUENCE [LARGE SCALE GENOMIC DNA]</scope>
    <source>
        <strain evidence="2 3">LMG 25704</strain>
    </source>
</reference>
<protein>
    <submittedName>
        <fullName evidence="2">Uncharacterized protein</fullName>
    </submittedName>
</protein>
<evidence type="ECO:0000313" key="3">
    <source>
        <dbReference type="Proteomes" id="UP000468650"/>
    </source>
</evidence>
<dbReference type="AlphaFoldDB" id="A0A6N6RDQ7"/>
<dbReference type="EMBL" id="WBVO01000012">
    <property type="protein sequence ID" value="KAB2807058.1"/>
    <property type="molecule type" value="Genomic_DNA"/>
</dbReference>
<gene>
    <name evidence="2" type="ORF">F8C67_12755</name>
</gene>
<feature type="chain" id="PRO_5026808682" evidence="1">
    <location>
        <begin position="20"/>
        <end position="198"/>
    </location>
</feature>
<organism evidence="2 3">
    <name type="scientific">Phaeocystidibacter luteus</name>
    <dbReference type="NCBI Taxonomy" id="911197"/>
    <lineage>
        <taxon>Bacteria</taxon>
        <taxon>Pseudomonadati</taxon>
        <taxon>Bacteroidota</taxon>
        <taxon>Flavobacteriia</taxon>
        <taxon>Flavobacteriales</taxon>
        <taxon>Phaeocystidibacteraceae</taxon>
        <taxon>Phaeocystidibacter</taxon>
    </lineage>
</organism>
<accession>A0A6N6RDQ7</accession>
<proteinExistence type="predicted"/>
<dbReference type="Proteomes" id="UP000468650">
    <property type="component" value="Unassembled WGS sequence"/>
</dbReference>
<evidence type="ECO:0000313" key="2">
    <source>
        <dbReference type="EMBL" id="KAB2807058.1"/>
    </source>
</evidence>
<evidence type="ECO:0000256" key="1">
    <source>
        <dbReference type="SAM" id="SignalP"/>
    </source>
</evidence>
<comment type="caution">
    <text evidence="2">The sequence shown here is derived from an EMBL/GenBank/DDBJ whole genome shotgun (WGS) entry which is preliminary data.</text>
</comment>
<name>A0A6N6RDQ7_9FLAO</name>
<dbReference type="RefSeq" id="WP_151668248.1">
    <property type="nucleotide sequence ID" value="NZ_WBVO01000012.1"/>
</dbReference>
<keyword evidence="3" id="KW-1185">Reference proteome</keyword>
<sequence>MKFAVSLLFSLTFSFSLLAQSGEEVYAALPNVVTELEAQEVAQLLTEKSLTIAYTRDDSAVFTVEEVKDNYIRIKQTYISGRSGWLGYEVRTYEGEENTYVVVSRISGDGDKVWQRDFQLFEYDDDEIVGVAPAVRTEMLRHTVRGISRYMTNEYSLVVSLHPDKSETGYVYEVRDNRGENPTAEVKIKWSGRFFMPG</sequence>